<keyword evidence="1" id="KW-0472">Membrane</keyword>
<evidence type="ECO:0000256" key="1">
    <source>
        <dbReference type="SAM" id="Phobius"/>
    </source>
</evidence>
<dbReference type="EMBL" id="JACMSC010000018">
    <property type="protein sequence ID" value="KAG6475948.1"/>
    <property type="molecule type" value="Genomic_DNA"/>
</dbReference>
<evidence type="ECO:0000313" key="2">
    <source>
        <dbReference type="EMBL" id="KAG6475948.1"/>
    </source>
</evidence>
<protein>
    <submittedName>
        <fullName evidence="2">Uncharacterized protein</fullName>
    </submittedName>
</protein>
<reference evidence="2 3" key="1">
    <citation type="submission" date="2020-08" db="EMBL/GenBank/DDBJ databases">
        <title>Plant Genome Project.</title>
        <authorList>
            <person name="Zhang R.-G."/>
        </authorList>
    </citation>
    <scope>NUCLEOTIDE SEQUENCE [LARGE SCALE GENOMIC DNA]</scope>
    <source>
        <tissue evidence="2">Rhizome</tissue>
    </source>
</reference>
<dbReference type="AlphaFoldDB" id="A0A8J5F075"/>
<evidence type="ECO:0000313" key="3">
    <source>
        <dbReference type="Proteomes" id="UP000734854"/>
    </source>
</evidence>
<dbReference type="GO" id="GO:0009507">
    <property type="term" value="C:chloroplast"/>
    <property type="evidence" value="ECO:0007669"/>
    <property type="project" value="TreeGrafter"/>
</dbReference>
<feature type="transmembrane region" description="Helical" evidence="1">
    <location>
        <begin position="304"/>
        <end position="326"/>
    </location>
</feature>
<keyword evidence="1" id="KW-0812">Transmembrane</keyword>
<gene>
    <name evidence="2" type="ORF">ZIOFF_065180</name>
</gene>
<keyword evidence="1" id="KW-1133">Transmembrane helix</keyword>
<proteinExistence type="predicted"/>
<dbReference type="Proteomes" id="UP000734854">
    <property type="component" value="Unassembled WGS sequence"/>
</dbReference>
<dbReference type="PANTHER" id="PTHR36802:SF1">
    <property type="entry name" value="OS02G0815400 PROTEIN"/>
    <property type="match status" value="1"/>
</dbReference>
<organism evidence="2 3">
    <name type="scientific">Zingiber officinale</name>
    <name type="common">Ginger</name>
    <name type="synonym">Amomum zingiber</name>
    <dbReference type="NCBI Taxonomy" id="94328"/>
    <lineage>
        <taxon>Eukaryota</taxon>
        <taxon>Viridiplantae</taxon>
        <taxon>Streptophyta</taxon>
        <taxon>Embryophyta</taxon>
        <taxon>Tracheophyta</taxon>
        <taxon>Spermatophyta</taxon>
        <taxon>Magnoliopsida</taxon>
        <taxon>Liliopsida</taxon>
        <taxon>Zingiberales</taxon>
        <taxon>Zingiberaceae</taxon>
        <taxon>Zingiber</taxon>
    </lineage>
</organism>
<dbReference type="PANTHER" id="PTHR36802">
    <property type="entry name" value="OS02G0815400 PROTEIN"/>
    <property type="match status" value="1"/>
</dbReference>
<comment type="caution">
    <text evidence="2">The sequence shown here is derived from an EMBL/GenBank/DDBJ whole genome shotgun (WGS) entry which is preliminary data.</text>
</comment>
<name>A0A8J5F075_ZINOF</name>
<sequence length="335" mass="36391">MDRAAERKQKRGVKMASLLVSPPLPSRLRSSLALSSCFPIPHLVFARYFPWRNDPSRRGALACFALAESDFAKSGGGDSSGDGQGGSDDEDLLPLLRDLADSFVLPPDYLSKLPRDLRLDLNDAAFDLSNGPILDEASKWLADCGEELGNLLLNISRAWEQADTSTSNRLARQLPSMDRLLTEKAKASFGKRLVAAGRRFQAMGQYGDGELQKIATVMIKTGKQLSRFPVIKTAEKSKSETRAFKFGELQVALTSEKAYIGAGIGLIFGVISWQLSQGIQSIPESSLEYANDNALLLAKSLRGALLVIFYSSTILSAFASVGLVLLGRQLSSENK</sequence>
<keyword evidence="3" id="KW-1185">Reference proteome</keyword>
<accession>A0A8J5F075</accession>